<feature type="region of interest" description="Disordered" evidence="7">
    <location>
        <begin position="1788"/>
        <end position="1807"/>
    </location>
</feature>
<feature type="region of interest" description="Disordered" evidence="7">
    <location>
        <begin position="763"/>
        <end position="873"/>
    </location>
</feature>
<dbReference type="PROSITE" id="PS51021">
    <property type="entry name" value="BAR"/>
    <property type="match status" value="1"/>
</dbReference>
<evidence type="ECO:0000259" key="9">
    <source>
        <dbReference type="PROSITE" id="PS51021"/>
    </source>
</evidence>
<dbReference type="GO" id="GO:0005085">
    <property type="term" value="F:guanyl-nucleotide exchange factor activity"/>
    <property type="evidence" value="ECO:0007669"/>
    <property type="project" value="UniProtKB-KW"/>
</dbReference>
<dbReference type="SUPFAM" id="SSF103657">
    <property type="entry name" value="BAR/IMD domain-like"/>
    <property type="match status" value="1"/>
</dbReference>
<dbReference type="InterPro" id="IPR035899">
    <property type="entry name" value="DBL_dom_sf"/>
</dbReference>
<feature type="compositionally biased region" description="Low complexity" evidence="7">
    <location>
        <begin position="394"/>
        <end position="403"/>
    </location>
</feature>
<dbReference type="GeneID" id="70240789"/>
<dbReference type="GO" id="GO:0031991">
    <property type="term" value="P:regulation of actomyosin contractile ring contraction"/>
    <property type="evidence" value="ECO:0007669"/>
    <property type="project" value="TreeGrafter"/>
</dbReference>
<feature type="compositionally biased region" description="Polar residues" evidence="7">
    <location>
        <begin position="724"/>
        <end position="735"/>
    </location>
</feature>
<feature type="region of interest" description="Disordered" evidence="7">
    <location>
        <begin position="204"/>
        <end position="265"/>
    </location>
</feature>
<feature type="compositionally biased region" description="Polar residues" evidence="7">
    <location>
        <begin position="1098"/>
        <end position="1115"/>
    </location>
</feature>
<dbReference type="SMART" id="SM00325">
    <property type="entry name" value="RhoGEF"/>
    <property type="match status" value="1"/>
</dbReference>
<feature type="compositionally biased region" description="Low complexity" evidence="7">
    <location>
        <begin position="829"/>
        <end position="842"/>
    </location>
</feature>
<dbReference type="GO" id="GO:0035556">
    <property type="term" value="P:intracellular signal transduction"/>
    <property type="evidence" value="ECO:0007669"/>
    <property type="project" value="InterPro"/>
</dbReference>
<feature type="compositionally biased region" description="Acidic residues" evidence="7">
    <location>
        <begin position="770"/>
        <end position="785"/>
    </location>
</feature>
<dbReference type="Pfam" id="PF03114">
    <property type="entry name" value="BAR"/>
    <property type="match status" value="1"/>
</dbReference>
<keyword evidence="11" id="KW-1185">Reference proteome</keyword>
<evidence type="ECO:0000256" key="2">
    <source>
        <dbReference type="ARBA" id="ARBA00004348"/>
    </source>
</evidence>
<dbReference type="PANTHER" id="PTHR22834">
    <property type="entry name" value="NUCLEAR FUSION PROTEIN FUS2"/>
    <property type="match status" value="1"/>
</dbReference>
<feature type="compositionally biased region" description="Polar residues" evidence="7">
    <location>
        <begin position="120"/>
        <end position="132"/>
    </location>
</feature>
<dbReference type="InterPro" id="IPR004148">
    <property type="entry name" value="BAR_dom"/>
</dbReference>
<evidence type="ECO:0000259" key="8">
    <source>
        <dbReference type="PROSITE" id="PS50010"/>
    </source>
</evidence>
<feature type="compositionally biased region" description="Polar residues" evidence="7">
    <location>
        <begin position="1857"/>
        <end position="1867"/>
    </location>
</feature>
<feature type="region of interest" description="Disordered" evidence="7">
    <location>
        <begin position="1689"/>
        <end position="1779"/>
    </location>
</feature>
<dbReference type="PANTHER" id="PTHR22834:SF20">
    <property type="entry name" value="SH3 DOMAIN-CONTAINING PROTEIN"/>
    <property type="match status" value="1"/>
</dbReference>
<proteinExistence type="predicted"/>
<dbReference type="CDD" id="cd00160">
    <property type="entry name" value="RhoGEF"/>
    <property type="match status" value="1"/>
</dbReference>
<evidence type="ECO:0000256" key="7">
    <source>
        <dbReference type="SAM" id="MobiDB-lite"/>
    </source>
</evidence>
<feature type="compositionally biased region" description="Polar residues" evidence="7">
    <location>
        <begin position="1163"/>
        <end position="1176"/>
    </location>
</feature>
<dbReference type="SUPFAM" id="SSF48065">
    <property type="entry name" value="DBL homology domain (DH-domain)"/>
    <property type="match status" value="1"/>
</dbReference>
<feature type="compositionally biased region" description="Pro residues" evidence="7">
    <location>
        <begin position="1069"/>
        <end position="1083"/>
    </location>
</feature>
<dbReference type="GO" id="GO:0032955">
    <property type="term" value="P:regulation of division septum assembly"/>
    <property type="evidence" value="ECO:0007669"/>
    <property type="project" value="TreeGrafter"/>
</dbReference>
<dbReference type="PROSITE" id="PS50010">
    <property type="entry name" value="DH_2"/>
    <property type="match status" value="1"/>
</dbReference>
<accession>A0AAD4KZ77</accession>
<evidence type="ECO:0000256" key="4">
    <source>
        <dbReference type="ARBA" id="ARBA00022658"/>
    </source>
</evidence>
<feature type="compositionally biased region" description="Basic and acidic residues" evidence="7">
    <location>
        <begin position="802"/>
        <end position="820"/>
    </location>
</feature>
<protein>
    <recommendedName>
        <fullName evidence="3">Dynamin-binding protein</fullName>
    </recommendedName>
    <alternativeName>
        <fullName evidence="6">Scaffold protein Tuba</fullName>
    </alternativeName>
</protein>
<evidence type="ECO:0000256" key="3">
    <source>
        <dbReference type="ARBA" id="ARBA00018186"/>
    </source>
</evidence>
<feature type="compositionally biased region" description="Low complexity" evidence="7">
    <location>
        <begin position="160"/>
        <end position="173"/>
    </location>
</feature>
<keyword evidence="5" id="KW-0965">Cell junction</keyword>
<reference evidence="10" key="1">
    <citation type="submission" date="2021-12" db="EMBL/GenBank/DDBJ databases">
        <title>Convergent genome expansion in fungi linked to evolution of root-endophyte symbiosis.</title>
        <authorList>
            <consortium name="DOE Joint Genome Institute"/>
            <person name="Ke Y.-H."/>
            <person name="Bonito G."/>
            <person name="Liao H.-L."/>
            <person name="Looney B."/>
            <person name="Rojas-Flechas A."/>
            <person name="Nash J."/>
            <person name="Hameed K."/>
            <person name="Schadt C."/>
            <person name="Martin F."/>
            <person name="Crous P.W."/>
            <person name="Miettinen O."/>
            <person name="Magnuson J.K."/>
            <person name="Labbe J."/>
            <person name="Jacobson D."/>
            <person name="Doktycz M.J."/>
            <person name="Veneault-Fourrey C."/>
            <person name="Kuo A."/>
            <person name="Mondo S."/>
            <person name="Calhoun S."/>
            <person name="Riley R."/>
            <person name="Ohm R."/>
            <person name="LaButti K."/>
            <person name="Andreopoulos B."/>
            <person name="Pangilinan J."/>
            <person name="Nolan M."/>
            <person name="Tritt A."/>
            <person name="Clum A."/>
            <person name="Lipzen A."/>
            <person name="Daum C."/>
            <person name="Barry K."/>
            <person name="Grigoriev I.V."/>
            <person name="Vilgalys R."/>
        </authorList>
    </citation>
    <scope>NUCLEOTIDE SEQUENCE</scope>
    <source>
        <strain evidence="10">PMI_201</strain>
    </source>
</reference>
<dbReference type="GO" id="GO:0005795">
    <property type="term" value="C:Golgi stack"/>
    <property type="evidence" value="ECO:0007669"/>
    <property type="project" value="UniProtKB-SubCell"/>
</dbReference>
<dbReference type="Pfam" id="PF00621">
    <property type="entry name" value="RhoGEF"/>
    <property type="match status" value="1"/>
</dbReference>
<gene>
    <name evidence="10" type="ORF">BGW36DRAFT_287352</name>
</gene>
<feature type="compositionally biased region" description="Polar residues" evidence="7">
    <location>
        <begin position="859"/>
        <end position="873"/>
    </location>
</feature>
<feature type="compositionally biased region" description="Polar residues" evidence="7">
    <location>
        <begin position="1278"/>
        <end position="1289"/>
    </location>
</feature>
<dbReference type="RefSeq" id="XP_046076346.1">
    <property type="nucleotide sequence ID" value="XM_046210502.1"/>
</dbReference>
<dbReference type="InterPro" id="IPR001331">
    <property type="entry name" value="GDS_CDC24_CS"/>
</dbReference>
<feature type="region of interest" description="Disordered" evidence="7">
    <location>
        <begin position="351"/>
        <end position="574"/>
    </location>
</feature>
<evidence type="ECO:0000256" key="6">
    <source>
        <dbReference type="ARBA" id="ARBA00032587"/>
    </source>
</evidence>
<keyword evidence="4" id="KW-0344">Guanine-nucleotide releasing factor</keyword>
<dbReference type="InterPro" id="IPR027267">
    <property type="entry name" value="AH/BAR_dom_sf"/>
</dbReference>
<feature type="region of interest" description="Disordered" evidence="7">
    <location>
        <begin position="1007"/>
        <end position="1183"/>
    </location>
</feature>
<evidence type="ECO:0000313" key="10">
    <source>
        <dbReference type="EMBL" id="KAH8703328.1"/>
    </source>
</evidence>
<feature type="region of interest" description="Disordered" evidence="7">
    <location>
        <begin position="631"/>
        <end position="751"/>
    </location>
</feature>
<evidence type="ECO:0000313" key="11">
    <source>
        <dbReference type="Proteomes" id="UP001201262"/>
    </source>
</evidence>
<feature type="compositionally biased region" description="Polar residues" evidence="7">
    <location>
        <begin position="643"/>
        <end position="680"/>
    </location>
</feature>
<feature type="compositionally biased region" description="Polar residues" evidence="7">
    <location>
        <begin position="953"/>
        <end position="962"/>
    </location>
</feature>
<name>A0AAD4KZ77_9EURO</name>
<evidence type="ECO:0000256" key="5">
    <source>
        <dbReference type="ARBA" id="ARBA00022949"/>
    </source>
</evidence>
<dbReference type="InterPro" id="IPR000219">
    <property type="entry name" value="DH_dom"/>
</dbReference>
<feature type="compositionally biased region" description="Polar residues" evidence="7">
    <location>
        <begin position="76"/>
        <end position="91"/>
    </location>
</feature>
<dbReference type="PROSITE" id="PS00741">
    <property type="entry name" value="DH_1"/>
    <property type="match status" value="1"/>
</dbReference>
<feature type="compositionally biased region" description="Polar residues" evidence="7">
    <location>
        <begin position="1758"/>
        <end position="1779"/>
    </location>
</feature>
<evidence type="ECO:0000256" key="1">
    <source>
        <dbReference type="ARBA" id="ARBA00004282"/>
    </source>
</evidence>
<sequence length="1942" mass="214201">MPDGDDEHDAFSSVQPHVLSHRPLHLPSSRQSHVAPGSDQPPLDRTATLTCSSPPTSYLPATTYVPEFPQHLPLHYSSNGAAGNSRSEQTPSPDPSEFYRPYVIEDAPKSAGLGMRRISDSNPGMISVTSTPQNPPLTSRHIDPPFYTRSPAANPYQLRSISGSSISSGESASRLQPAIRTGGRGRQASFKDLVERFNRTVDEVPPVPIRSPSALSSRTGSPSPNPNRGLRQRDLSLTRLPRTYHTEESILNPPPSANNEHSLYSDPITSSVGGAGARRPLFGELLTINTDINSAGYGIAPHIPRRRGSESSIPSPNPLLLQRRQGLDPVVSPSSPTAWYLGTNTSLETVNASHSNNQNRNHRRSRSDASWSASKPVGPSSLGTEMAVASFRDPTPVSSPVTPHSKSRIPIAARRMSHDSDSGGHSSPSTRPGSAVGHYHSTSPHHVSLAPKGSSRLPKPLSPSITPVTSPDRKNRPPTTIKSPSRRDIAYSHGVSTQVTDRGSLKVYVSAPPAKMSPPLRSSRPRKQVSTASTAASRAKVVDRVSRLQSSEAMDNDSRNPRPRTRKPPELGNVDFAARRQRIQQAFNKSVQETVKKEEEAAERRRLARYRRDEEVRSMLIREGELRKMASMESPLTPVQPPFGNTNRSFPQDTPTDNKSGSSMLSISTPNLKIDTSGSFARQPEMPPAESHLDLGDSPTLGITTPTVEPLRPDDGISDIPPSSAITTATNGSDTTHFDLEPEVNSDQQESHRNILNRIMQLRESSSSSECDEDEEDDEPCDNDEKESIQIMLESSRGTFLLDRRDSGDTNATEDSKIEETDASTQDQANRWSMASWASSARDQQSLSGGLQDGDANDETLSSIDEGNQPSSRWNESVNILYQHPPNDFLHNKPVMDSMTHMPQQSHPDSLIRQGRWDSKRVTQLYLQELVRGRFRQSLDRPWEVIQSEEGSESQSKTNSLTDEPVVVPRARDSSSRDLFSQRASLSLRDDWESASPSIADWMQVAAGEEPPAPPPKGDPGTNGINAIEKKGSSVPMLPHPPQSKTEGPWDGLGLAIHVQSPIDKVDVVPPPPQPDHSPPPVPDDSEHLDASYPQPTPQTVSPSIYDSQPPSSVVESAPFPTVEEGQPIRHSEDSYLTQGGFTPSPPTLASSATSQYQNSSSHLASEVTQTGSPTPEQKKLKQRRNVIKELVDTEYTYGRDMKVVDDIYKGTSSSCLDLSADDVRTLFANSDQIVQFSMNFQDALKQAAKSVYVMPKSQRWSSKRGTRSGRGSPPVEVQNSVGDATSSEQDQRTFIGHVFMENMAQMEKVYTDYLKNHEAANKKLQILQRNPKVEIWLKECRDWAMDLTEAWNLDALLVKPVQRLVKYPLLLTQLINATPESHPDYPAVAKALEAVTNISIRINDLKKRADVVGQVVSSRKRKESDVRSGLTKAFGRRTEKLRQQVGLSEMYEDADYNALSTLFNENFFQLQVVMRDVEMYTREVKSGMDQFSEYITAVEGCIDVAQSNYTELESKWHRFRMYVREIMNVALPEHITAVRKGVIDPMLTLLKLYEGPQKVMTKRTKRLLDYARFKAIKDRGDRPDKKTTEQGEQFSVLNDALKDELPKLFNLTVKLMEACLKKFIAIQQQWYQVIQQKLSPVIDRFPAEIAGIVNDWSADFSFADAQVMALALCNGALLSEAGKLVNFNAPTDGSSSPRRPSTVTNASGRTTSVTFDSSPKVSYDHSAGTPSIYQQGTDGQSEYQVNTSRPYWAASSRARTNSSLSGPSRPNTTEIPNGSAMSEALANVTSPRPSTGSVGHSAEPFPSVPRLSLDMPFMRESLLQETNSFDPETTASPARFSGFFSSAMPMPDSPRQEASTSSGPSINNNFNPKVLFLAASLYEFNIDKSRREAGYPYLTYIEGEVFDVIAEKGELWLARNQDDPSGQVGWIWTQHFAKLPS</sequence>
<feature type="compositionally biased region" description="Polar residues" evidence="7">
    <location>
        <begin position="213"/>
        <end position="222"/>
    </location>
</feature>
<dbReference type="Proteomes" id="UP001201262">
    <property type="component" value="Unassembled WGS sequence"/>
</dbReference>
<feature type="compositionally biased region" description="Polar residues" evidence="7">
    <location>
        <begin position="1729"/>
        <end position="1750"/>
    </location>
</feature>
<feature type="region of interest" description="Disordered" evidence="7">
    <location>
        <begin position="1841"/>
        <end position="1867"/>
    </location>
</feature>
<comment type="subcellular location">
    <subcellularLocation>
        <location evidence="1">Cell junction</location>
    </subcellularLocation>
    <subcellularLocation>
        <location evidence="2">Golgi apparatus</location>
        <location evidence="2">Golgi stack</location>
    </subcellularLocation>
</comment>
<organism evidence="10 11">
    <name type="scientific">Talaromyces proteolyticus</name>
    <dbReference type="NCBI Taxonomy" id="1131652"/>
    <lineage>
        <taxon>Eukaryota</taxon>
        <taxon>Fungi</taxon>
        <taxon>Dikarya</taxon>
        <taxon>Ascomycota</taxon>
        <taxon>Pezizomycotina</taxon>
        <taxon>Eurotiomycetes</taxon>
        <taxon>Eurotiomycetidae</taxon>
        <taxon>Eurotiales</taxon>
        <taxon>Trichocomaceae</taxon>
        <taxon>Talaromyces</taxon>
        <taxon>Talaromyces sect. Bacilispori</taxon>
    </lineage>
</organism>
<feature type="region of interest" description="Disordered" evidence="7">
    <location>
        <begin position="1"/>
        <end position="187"/>
    </location>
</feature>
<feature type="domain" description="DH" evidence="8">
    <location>
        <begin position="1183"/>
        <end position="1406"/>
    </location>
</feature>
<feature type="compositionally biased region" description="Polar residues" evidence="7">
    <location>
        <begin position="1788"/>
        <end position="1799"/>
    </location>
</feature>
<dbReference type="EMBL" id="JAJTJA010000002">
    <property type="protein sequence ID" value="KAH8703328.1"/>
    <property type="molecule type" value="Genomic_DNA"/>
</dbReference>
<dbReference type="CDD" id="cd07589">
    <property type="entry name" value="BAR_DNMBP"/>
    <property type="match status" value="1"/>
</dbReference>
<dbReference type="InterPro" id="IPR051492">
    <property type="entry name" value="Dynamin-Rho_GEF"/>
</dbReference>
<feature type="region of interest" description="Disordered" evidence="7">
    <location>
        <begin position="946"/>
        <end position="980"/>
    </location>
</feature>
<dbReference type="FunFam" id="1.20.900.10:FF:000053">
    <property type="entry name" value="Rho guanyl nucleotide exchange factor, putative"/>
    <property type="match status" value="1"/>
</dbReference>
<feature type="region of interest" description="Disordered" evidence="7">
    <location>
        <begin position="1260"/>
        <end position="1290"/>
    </location>
</feature>
<dbReference type="Gene3D" id="1.20.900.10">
    <property type="entry name" value="Dbl homology (DH) domain"/>
    <property type="match status" value="1"/>
</dbReference>
<feature type="compositionally biased region" description="Polar residues" evidence="7">
    <location>
        <begin position="47"/>
        <end position="60"/>
    </location>
</feature>
<feature type="compositionally biased region" description="Low complexity" evidence="7">
    <location>
        <begin position="1148"/>
        <end position="1162"/>
    </location>
</feature>
<feature type="domain" description="BAR" evidence="9">
    <location>
        <begin position="1442"/>
        <end position="1652"/>
    </location>
</feature>
<dbReference type="Gene3D" id="1.20.1270.60">
    <property type="entry name" value="Arfaptin homology (AH) domain/BAR domain"/>
    <property type="match status" value="1"/>
</dbReference>
<comment type="caution">
    <text evidence="10">The sequence shown here is derived from an EMBL/GenBank/DDBJ whole genome shotgun (WGS) entry which is preliminary data.</text>
</comment>
<feature type="compositionally biased region" description="Polar residues" evidence="7">
    <location>
        <begin position="1689"/>
        <end position="1721"/>
    </location>
</feature>